<feature type="region of interest" description="Disordered" evidence="1">
    <location>
        <begin position="873"/>
        <end position="895"/>
    </location>
</feature>
<dbReference type="InterPro" id="IPR000299">
    <property type="entry name" value="FERM_domain"/>
</dbReference>
<dbReference type="InterPro" id="IPR029071">
    <property type="entry name" value="Ubiquitin-like_domsf"/>
</dbReference>
<dbReference type="EMBL" id="DS469591">
    <property type="protein sequence ID" value="EDO40439.1"/>
    <property type="molecule type" value="Genomic_DNA"/>
</dbReference>
<dbReference type="InterPro" id="IPR019748">
    <property type="entry name" value="FERM_central"/>
</dbReference>
<feature type="compositionally biased region" description="Polar residues" evidence="1">
    <location>
        <begin position="161"/>
        <end position="173"/>
    </location>
</feature>
<feature type="region of interest" description="Disordered" evidence="1">
    <location>
        <begin position="414"/>
        <end position="433"/>
    </location>
</feature>
<dbReference type="Pfam" id="PF00373">
    <property type="entry name" value="FERM_M"/>
    <property type="match status" value="1"/>
</dbReference>
<feature type="compositionally biased region" description="Basic and acidic residues" evidence="1">
    <location>
        <begin position="1793"/>
        <end position="1806"/>
    </location>
</feature>
<dbReference type="InParanoid" id="A7S764"/>
<feature type="compositionally biased region" description="Low complexity" evidence="1">
    <location>
        <begin position="2302"/>
        <end position="2318"/>
    </location>
</feature>
<dbReference type="Gene3D" id="2.30.42.10">
    <property type="match status" value="1"/>
</dbReference>
<feature type="compositionally biased region" description="Polar residues" evidence="1">
    <location>
        <begin position="10"/>
        <end position="22"/>
    </location>
</feature>
<dbReference type="CDD" id="cd00201">
    <property type="entry name" value="WW"/>
    <property type="match status" value="1"/>
</dbReference>
<dbReference type="SMART" id="SM00228">
    <property type="entry name" value="PDZ"/>
    <property type="match status" value="1"/>
</dbReference>
<keyword evidence="6" id="KW-1185">Reference proteome</keyword>
<feature type="region of interest" description="Disordered" evidence="1">
    <location>
        <begin position="2116"/>
        <end position="2151"/>
    </location>
</feature>
<evidence type="ECO:0000313" key="6">
    <source>
        <dbReference type="Proteomes" id="UP000001593"/>
    </source>
</evidence>
<gene>
    <name evidence="5" type="ORF">NEMVEDRAFT_v1g207870</name>
</gene>
<evidence type="ECO:0000256" key="1">
    <source>
        <dbReference type="SAM" id="MobiDB-lite"/>
    </source>
</evidence>
<dbReference type="STRING" id="45351.A7S764"/>
<dbReference type="CDD" id="cd14473">
    <property type="entry name" value="FERM_B-lobe"/>
    <property type="match status" value="1"/>
</dbReference>
<protein>
    <recommendedName>
        <fullName evidence="7">FERM and PDZ domain-containing protein 4</fullName>
    </recommendedName>
</protein>
<proteinExistence type="predicted"/>
<feature type="compositionally biased region" description="Basic and acidic residues" evidence="1">
    <location>
        <begin position="1409"/>
        <end position="1423"/>
    </location>
</feature>
<feature type="compositionally biased region" description="Basic and acidic residues" evidence="1">
    <location>
        <begin position="1436"/>
        <end position="1451"/>
    </location>
</feature>
<feature type="compositionally biased region" description="Polar residues" evidence="1">
    <location>
        <begin position="1543"/>
        <end position="1557"/>
    </location>
</feature>
<evidence type="ECO:0000259" key="4">
    <source>
        <dbReference type="PROSITE" id="PS50106"/>
    </source>
</evidence>
<dbReference type="Proteomes" id="UP000001593">
    <property type="component" value="Unassembled WGS sequence"/>
</dbReference>
<dbReference type="PROSITE" id="PS50020">
    <property type="entry name" value="WW_DOMAIN_2"/>
    <property type="match status" value="1"/>
</dbReference>
<feature type="compositionally biased region" description="Polar residues" evidence="1">
    <location>
        <begin position="2128"/>
        <end position="2144"/>
    </location>
</feature>
<dbReference type="InterPro" id="IPR035963">
    <property type="entry name" value="FERM_2"/>
</dbReference>
<dbReference type="PROSITE" id="PS50106">
    <property type="entry name" value="PDZ"/>
    <property type="match status" value="1"/>
</dbReference>
<dbReference type="PANTHER" id="PTHR46221:SF3">
    <property type="entry name" value="FERM AND PDZ DOMAIN-CONTAINING PROTEIN 4"/>
    <property type="match status" value="1"/>
</dbReference>
<sequence length="2783" mass="310509">MEEDNELINKATTQATTRTNGQNGDWRALCDANQSLRIYFVNLKTKATQWLPPPELWTTQLGLPYGWEIGINAAPRTRKIILNRDSSIGFGFVAGSERPVVIRSVITGGPSHGKLFANDQILRVNGEDVSDVTQTQVINLIKSCTGDLELHVIASEDLQDAKNQNQRRSSLMSRATRERRRSAPVNVRFADDISLVQYIGPAEQARRSSLPVLPNVLKVFLENGQTRSFRYDTKTSVQNHEKVSEVSGPQKGQFSLIQNHEKVSEVSGPQKGQFSLIQNHEKVSEVSGPQKGQFSLIQNHEKVSENHEKVSEVSGPQKGQFSLIQNHEKVSEVSGPQKGQFSLIQNHEKVSEVSGPQKGQFSLIQNHEKVSEVSGPQKGQFSLIRIKKVSENHEKVSEVSGPQKGQFSLIQNHEKVSENQRRSSLMSRATRERRRSAPVNVRFADDISLVQYIGPAEQARRSSLPVLPNVLKVFLENGQTRSFRYDTKTSVQEIFESFGPKLGINSLEHFCLVLSGPQKGQFSLIQNHEKVSEVSGPQKGQFSLIQNHEKVSEVSGPQKGQFSLIQNHEKVSEVSGPQKGQFSLIQNHEKVSEVSGPQKGQFSLIQNHEKVSEVSGPQKGQFSLIQNHEKVSEVSGPQKGQFSLIQNHEKVSEVSGPQKGQFSLIQNHEKVSEVSGPQKGQFSLIQNHEKVSEVSGPQKGQFSLIQNHEKVSEVSGPQKGQFSLIQNHEKVSEVSGPQKGQFSLIQNHEKVSEVSGPQKGQFSLIQNHEKVSEVSGPQKGQFSLIQNHEKVSEVSGPQKGQFSLIQNHEKVSEVSGPQKGQFSLIQNHEKVSEVSGPQKGQFSLIQNHEKVSEVSGPQKGQFSLIQNHEKVSEVSGPQKGQSSLIQNHEKVSEVSGPQKGQFSLIQNHEKVSEVSGPQKGQFSLIQNHEKVSEVSGPQKGQFSLIQNHEKVSEVSGPQKGQFSLIQNHEKVSEVSGPQKGQFSLIQNHEKVSEVSGPQKGQFSLIQNHEKVSEVSGPQKGQFSLIQNHEKVSEIYTDRNCSKGSWVCKFQLCFLPRNPDALLEKDPVAFNYLYDQISNNIVEGYFDTDLKYDMVIKLAALHMQQKATEATRTLPLKITARGVEKEFDGLETFVPENLLNGVKTKELRKALEQQIKHNQSLAAPGQRYMGSRECKRNYLRIASELVSYGGKYFKVVLFTTTAGSKSRKARQQEATLLVSPKYGLSQVIKGKVNVLCQLADLDQITKFSISFHAEGKRLLKVSVNESKVRYGKTPAYPAVHRVVPDSWSYPTFLQVPGNSIDSNFYVDLSKDPPQVGSSESFDDTTKRSSDQEDLQEISGNGSSGGNVDQVSMPKRLKMDPFPPKPSRAASLGLYRIAEEENHEPGNEQDEATEDDWINQLNVAEQMFLESKSKTENPEGEIKDQDSDESEEVNTRSAIDHDEQKTVDEKELMIDNYQKSVARAKASEEKPNTEQMGCTDTTVLNKYDQTGSGDKVDAKNDSNENGEHFEWPDRGSKADDQSDSMSDASGSAGSSEDAVIDFCPESTQLDDVSLCSPSGSPKKYNGDSWPDFECFLRPSRPSQEKDSLPEDECDDAHLTDDMARLNDDDEDDDDDESLFSMYLRNTGAVGAETENSMCRQTYSPSAYRSKVQEEQSHGFVSGGCDSDESRRRDLTAESDEPSKTAKVNLKDSNNDFNTDENLESISIDVDFESSCSSSTGEDFSDLQGTYDVEEEEGRDGKVELFDRESTKLLSYKLKEFVHYNDSPVPISVDGDSGSSTSSSASESFAMYQVNEVDKSDKEGWKEKEGEVDESEKEGWKEKEGEVDESEKEGWKEKEGEVDESEKEGWKTEGEGEKTEEEWKKEVEGQREEKEDDKSDSHTKFKSLFWRQNAVRTISERSTECDPEDEENSSTWNEPLLHSTGHPEVNITGNGSISAQESETVPVTPYLILGEDPGESEDAGGVEEHEKHMDLDPEGFEVARGTEEHEKHMDLDPEGFEVARGTEEHEKHMVLDLGESEDAWGTEEHEKHMDLDLGESEDAWGTEEHEKNLDSFEATLHAEWLIPSPPPATEELWEIKVVSPPPLNLSITPTAFELSSSNSDGCVKIEIDEIERFILPPPPPVGDNKESVQTVSQPQREQSNGAMSHTPLEDNDKESALKTHNHEAISPFELETNNKKRSQTIPLPQTTHNRESISRTLLQADEVLQTVKPPQGAQCNDAISPTSVVHELDFTTLLKRRWCSQETLVSRDTGFYGQRGHNMQSGDEVPLDLLGSLAIKDHSDADNDTVEISKDSGVNSDLESRSGNSSCSSVQSVLTDSNSDPKNESRNSVFNMKRTALLSYVEQFEENEERSSDDDSENSFSDSSEESIELFVDSTSENDVFTAVDEPNDGQEAICESTSDHCMETISKKDISLRSSKENLQNFRKPPIPPKPDFKTQHASQGVSLISRNIQQGNHINCEYDYSKETYEMAVHAEDKNTPYAMMNGSAPWESMVATGPVSSADDHEAITKLQETKGSRTLNDKRSETRKFSLERDKSDGFCNDCNHEESTMSSNPDEFINMSNPKQVERTFSSVNVETTNATSIELEQGIQNSIRTLVKKKCSSKELPRHETTKLDQQKLLAKYCLDAQTESLQFLEKLKKRLDDCSKDMNEPFNILQGSTHWIVGMQNNARFLARDVTLVDTNAKQLNFQVLSAMRTSLDTIQQLVNSCATASTTQQRVSSYRMRILIGIVTDVVLLYGELITQAQETVRMHDDEASRKRLSEKTAAMTTLIASLIRTLKRF</sequence>
<feature type="domain" description="FERM" evidence="3">
    <location>
        <begin position="958"/>
        <end position="1296"/>
    </location>
</feature>
<feature type="region of interest" description="Disordered" evidence="1">
    <location>
        <begin position="1408"/>
        <end position="1614"/>
    </location>
</feature>
<dbReference type="SUPFAM" id="SSF50156">
    <property type="entry name" value="PDZ domain-like"/>
    <property type="match status" value="1"/>
</dbReference>
<dbReference type="Gene3D" id="1.20.80.10">
    <property type="match status" value="1"/>
</dbReference>
<dbReference type="eggNOG" id="KOG3552">
    <property type="taxonomic scope" value="Eukaryota"/>
</dbReference>
<dbReference type="InterPro" id="IPR019749">
    <property type="entry name" value="Band_41_domain"/>
</dbReference>
<feature type="compositionally biased region" description="Polar residues" evidence="1">
    <location>
        <begin position="1631"/>
        <end position="1644"/>
    </location>
</feature>
<organism evidence="5 6">
    <name type="scientific">Nematostella vectensis</name>
    <name type="common">Starlet sea anemone</name>
    <dbReference type="NCBI Taxonomy" id="45351"/>
    <lineage>
        <taxon>Eukaryota</taxon>
        <taxon>Metazoa</taxon>
        <taxon>Cnidaria</taxon>
        <taxon>Anthozoa</taxon>
        <taxon>Hexacorallia</taxon>
        <taxon>Actiniaria</taxon>
        <taxon>Edwardsiidae</taxon>
        <taxon>Nematostella</taxon>
    </lineage>
</organism>
<feature type="domain" description="WW" evidence="2">
    <location>
        <begin position="26"/>
        <end position="55"/>
    </location>
</feature>
<feature type="compositionally biased region" description="Basic and acidic residues" evidence="1">
    <location>
        <begin position="1844"/>
        <end position="1880"/>
    </location>
</feature>
<dbReference type="HOGENOM" id="CLU_226930_0_0_1"/>
<feature type="compositionally biased region" description="Polar residues" evidence="1">
    <location>
        <begin position="1471"/>
        <end position="1490"/>
    </location>
</feature>
<feature type="compositionally biased region" description="Basic and acidic residues" evidence="1">
    <location>
        <begin position="1665"/>
        <end position="1691"/>
    </location>
</feature>
<dbReference type="InterPro" id="IPR036034">
    <property type="entry name" value="PDZ_sf"/>
</dbReference>
<feature type="compositionally biased region" description="Low complexity" evidence="1">
    <location>
        <begin position="1769"/>
        <end position="1785"/>
    </location>
</feature>
<evidence type="ECO:0000313" key="5">
    <source>
        <dbReference type="EMBL" id="EDO40439.1"/>
    </source>
</evidence>
<feature type="compositionally biased region" description="Basic and acidic residues" evidence="1">
    <location>
        <begin position="1593"/>
        <end position="1604"/>
    </location>
</feature>
<feature type="region of interest" description="Disordered" evidence="1">
    <location>
        <begin position="161"/>
        <end position="180"/>
    </location>
</feature>
<dbReference type="SUPFAM" id="SSF54236">
    <property type="entry name" value="Ubiquitin-like"/>
    <property type="match status" value="1"/>
</dbReference>
<dbReference type="PROSITE" id="PS50057">
    <property type="entry name" value="FERM_3"/>
    <property type="match status" value="1"/>
</dbReference>
<dbReference type="PANTHER" id="PTHR46221">
    <property type="entry name" value="FERM AND PDZ DOMAIN-CONTAINING PROTEIN FAMILY MEMBER"/>
    <property type="match status" value="1"/>
</dbReference>
<feature type="region of interest" description="Disordered" evidence="1">
    <location>
        <begin position="1306"/>
        <end position="1367"/>
    </location>
</feature>
<feature type="region of interest" description="Disordered" evidence="1">
    <location>
        <begin position="2345"/>
        <end position="2369"/>
    </location>
</feature>
<evidence type="ECO:0000259" key="3">
    <source>
        <dbReference type="PROSITE" id="PS50057"/>
    </source>
</evidence>
<feature type="region of interest" description="Disordered" evidence="1">
    <location>
        <begin position="1762"/>
        <end position="1941"/>
    </location>
</feature>
<feature type="compositionally biased region" description="Polar residues" evidence="1">
    <location>
        <begin position="1928"/>
        <end position="1941"/>
    </location>
</feature>
<feature type="compositionally biased region" description="Low complexity" evidence="1">
    <location>
        <begin position="1521"/>
        <end position="1535"/>
    </location>
</feature>
<dbReference type="SUPFAM" id="SSF47031">
    <property type="entry name" value="Second domain of FERM"/>
    <property type="match status" value="1"/>
</dbReference>
<accession>A7S764</accession>
<evidence type="ECO:0000259" key="2">
    <source>
        <dbReference type="PROSITE" id="PS50020"/>
    </source>
</evidence>
<dbReference type="SMART" id="SM00295">
    <property type="entry name" value="B41"/>
    <property type="match status" value="1"/>
</dbReference>
<feature type="compositionally biased region" description="Acidic residues" evidence="1">
    <location>
        <begin position="1605"/>
        <end position="1614"/>
    </location>
</feature>
<feature type="compositionally biased region" description="Polar residues" evidence="1">
    <location>
        <begin position="1336"/>
        <end position="1348"/>
    </location>
</feature>
<feature type="domain" description="PDZ" evidence="4">
    <location>
        <begin position="79"/>
        <end position="156"/>
    </location>
</feature>
<evidence type="ECO:0008006" key="7">
    <source>
        <dbReference type="Google" id="ProtNLM"/>
    </source>
</evidence>
<reference evidence="5 6" key="1">
    <citation type="journal article" date="2007" name="Science">
        <title>Sea anemone genome reveals ancestral eumetazoan gene repertoire and genomic organization.</title>
        <authorList>
            <person name="Putnam N.H."/>
            <person name="Srivastava M."/>
            <person name="Hellsten U."/>
            <person name="Dirks B."/>
            <person name="Chapman J."/>
            <person name="Salamov A."/>
            <person name="Terry A."/>
            <person name="Shapiro H."/>
            <person name="Lindquist E."/>
            <person name="Kapitonov V.V."/>
            <person name="Jurka J."/>
            <person name="Genikhovich G."/>
            <person name="Grigoriev I.V."/>
            <person name="Lucas S.M."/>
            <person name="Steele R.E."/>
            <person name="Finnerty J.R."/>
            <person name="Technau U."/>
            <person name="Martindale M.Q."/>
            <person name="Rokhsar D.S."/>
        </authorList>
    </citation>
    <scope>NUCLEOTIDE SEQUENCE [LARGE SCALE GENOMIC DNA]</scope>
    <source>
        <strain evidence="6">CH2 X CH6</strain>
    </source>
</reference>
<feature type="region of interest" description="Disordered" evidence="1">
    <location>
        <begin position="1628"/>
        <end position="1741"/>
    </location>
</feature>
<name>A7S764_NEMVE</name>
<feature type="region of interest" description="Disordered" evidence="1">
    <location>
        <begin position="1"/>
        <end position="22"/>
    </location>
</feature>
<dbReference type="Pfam" id="PF00595">
    <property type="entry name" value="PDZ"/>
    <property type="match status" value="1"/>
</dbReference>
<dbReference type="InterPro" id="IPR014352">
    <property type="entry name" value="FERM/acyl-CoA-bd_prot_sf"/>
</dbReference>
<dbReference type="InterPro" id="IPR001478">
    <property type="entry name" value="PDZ"/>
</dbReference>
<feature type="compositionally biased region" description="Basic and acidic residues" evidence="1">
    <location>
        <begin position="1492"/>
        <end position="1518"/>
    </location>
</feature>
<feature type="region of interest" description="Disordered" evidence="1">
    <location>
        <begin position="2283"/>
        <end position="2329"/>
    </location>
</feature>
<dbReference type="InterPro" id="IPR001202">
    <property type="entry name" value="WW_dom"/>
</dbReference>